<dbReference type="InterPro" id="IPR001867">
    <property type="entry name" value="OmpR/PhoB-type_DNA-bd"/>
</dbReference>
<proteinExistence type="predicted"/>
<dbReference type="AlphaFoldDB" id="A0A4R3JAQ2"/>
<comment type="caution">
    <text evidence="10">The sequence shown here is derived from an EMBL/GenBank/DDBJ whole genome shotgun (WGS) entry which is preliminary data.</text>
</comment>
<keyword evidence="2" id="KW-0902">Two-component regulatory system</keyword>
<dbReference type="SMART" id="SM00448">
    <property type="entry name" value="REC"/>
    <property type="match status" value="1"/>
</dbReference>
<dbReference type="RefSeq" id="WP_207893166.1">
    <property type="nucleotide sequence ID" value="NZ_CP119676.1"/>
</dbReference>
<reference evidence="10 11" key="1">
    <citation type="submission" date="2019-03" db="EMBL/GenBank/DDBJ databases">
        <title>Genomic Encyclopedia of Type Strains, Phase IV (KMG-IV): sequencing the most valuable type-strain genomes for metagenomic binning, comparative biology and taxonomic classification.</title>
        <authorList>
            <person name="Goeker M."/>
        </authorList>
    </citation>
    <scope>NUCLEOTIDE SEQUENCE [LARGE SCALE GENOMIC DNA]</scope>
    <source>
        <strain evidence="10 11">DSM 101688</strain>
    </source>
</reference>
<dbReference type="GO" id="GO:0000156">
    <property type="term" value="F:phosphorelay response regulator activity"/>
    <property type="evidence" value="ECO:0007669"/>
    <property type="project" value="TreeGrafter"/>
</dbReference>
<feature type="modified residue" description="4-aspartylphosphate" evidence="6">
    <location>
        <position position="60"/>
    </location>
</feature>
<dbReference type="CDD" id="cd00383">
    <property type="entry name" value="trans_reg_C"/>
    <property type="match status" value="1"/>
</dbReference>
<feature type="domain" description="OmpR/PhoB-type" evidence="9">
    <location>
        <begin position="144"/>
        <end position="244"/>
    </location>
</feature>
<dbReference type="Gene3D" id="6.10.250.690">
    <property type="match status" value="1"/>
</dbReference>
<name>A0A4R3JAQ2_9PROT</name>
<protein>
    <submittedName>
        <fullName evidence="10">Two-component system OmpR family response regulator/two-component system torCAD operon response regulator TorR</fullName>
    </submittedName>
</protein>
<keyword evidence="5" id="KW-0804">Transcription</keyword>
<dbReference type="EMBL" id="SLZW01000006">
    <property type="protein sequence ID" value="TCS62103.1"/>
    <property type="molecule type" value="Genomic_DNA"/>
</dbReference>
<gene>
    <name evidence="10" type="ORF">EDD55_10658</name>
</gene>
<evidence type="ECO:0000256" key="7">
    <source>
        <dbReference type="PROSITE-ProRule" id="PRU01091"/>
    </source>
</evidence>
<feature type="domain" description="Response regulatory" evidence="8">
    <location>
        <begin position="11"/>
        <end position="124"/>
    </location>
</feature>
<evidence type="ECO:0000256" key="2">
    <source>
        <dbReference type="ARBA" id="ARBA00023012"/>
    </source>
</evidence>
<dbReference type="PANTHER" id="PTHR48111">
    <property type="entry name" value="REGULATOR OF RPOS"/>
    <property type="match status" value="1"/>
</dbReference>
<dbReference type="PROSITE" id="PS51755">
    <property type="entry name" value="OMPR_PHOB"/>
    <property type="match status" value="1"/>
</dbReference>
<dbReference type="InterPro" id="IPR016032">
    <property type="entry name" value="Sig_transdc_resp-reg_C-effctor"/>
</dbReference>
<evidence type="ECO:0000259" key="9">
    <source>
        <dbReference type="PROSITE" id="PS51755"/>
    </source>
</evidence>
<dbReference type="SUPFAM" id="SSF46894">
    <property type="entry name" value="C-terminal effector domain of the bipartite response regulators"/>
    <property type="match status" value="1"/>
</dbReference>
<dbReference type="Gene3D" id="1.10.10.10">
    <property type="entry name" value="Winged helix-like DNA-binding domain superfamily/Winged helix DNA-binding domain"/>
    <property type="match status" value="1"/>
</dbReference>
<keyword evidence="1 6" id="KW-0597">Phosphoprotein</keyword>
<evidence type="ECO:0000256" key="6">
    <source>
        <dbReference type="PROSITE-ProRule" id="PRU00169"/>
    </source>
</evidence>
<dbReference type="SMART" id="SM00862">
    <property type="entry name" value="Trans_reg_C"/>
    <property type="match status" value="1"/>
</dbReference>
<keyword evidence="11" id="KW-1185">Reference proteome</keyword>
<accession>A0A4R3JAQ2</accession>
<evidence type="ECO:0000256" key="1">
    <source>
        <dbReference type="ARBA" id="ARBA00022553"/>
    </source>
</evidence>
<dbReference type="SUPFAM" id="SSF52172">
    <property type="entry name" value="CheY-like"/>
    <property type="match status" value="1"/>
</dbReference>
<dbReference type="GO" id="GO:0032993">
    <property type="term" value="C:protein-DNA complex"/>
    <property type="evidence" value="ECO:0007669"/>
    <property type="project" value="TreeGrafter"/>
</dbReference>
<evidence type="ECO:0000256" key="5">
    <source>
        <dbReference type="ARBA" id="ARBA00023163"/>
    </source>
</evidence>
<evidence type="ECO:0000313" key="10">
    <source>
        <dbReference type="EMBL" id="TCS62103.1"/>
    </source>
</evidence>
<dbReference type="Proteomes" id="UP000295304">
    <property type="component" value="Unassembled WGS sequence"/>
</dbReference>
<dbReference type="GO" id="GO:0000976">
    <property type="term" value="F:transcription cis-regulatory region binding"/>
    <property type="evidence" value="ECO:0007669"/>
    <property type="project" value="TreeGrafter"/>
</dbReference>
<dbReference type="GO" id="GO:0005829">
    <property type="term" value="C:cytosol"/>
    <property type="evidence" value="ECO:0007669"/>
    <property type="project" value="TreeGrafter"/>
</dbReference>
<dbReference type="Pfam" id="PF00486">
    <property type="entry name" value="Trans_reg_C"/>
    <property type="match status" value="1"/>
</dbReference>
<dbReference type="PROSITE" id="PS50110">
    <property type="entry name" value="RESPONSE_REGULATORY"/>
    <property type="match status" value="1"/>
</dbReference>
<dbReference type="InterPro" id="IPR039420">
    <property type="entry name" value="WalR-like"/>
</dbReference>
<dbReference type="InterPro" id="IPR036388">
    <property type="entry name" value="WH-like_DNA-bd_sf"/>
</dbReference>
<evidence type="ECO:0000256" key="3">
    <source>
        <dbReference type="ARBA" id="ARBA00023015"/>
    </source>
</evidence>
<dbReference type="GO" id="GO:0006355">
    <property type="term" value="P:regulation of DNA-templated transcription"/>
    <property type="evidence" value="ECO:0007669"/>
    <property type="project" value="InterPro"/>
</dbReference>
<keyword evidence="4 7" id="KW-0238">DNA-binding</keyword>
<feature type="DNA-binding region" description="OmpR/PhoB-type" evidence="7">
    <location>
        <begin position="144"/>
        <end position="244"/>
    </location>
</feature>
<evidence type="ECO:0000259" key="8">
    <source>
        <dbReference type="PROSITE" id="PS50110"/>
    </source>
</evidence>
<dbReference type="InterPro" id="IPR011006">
    <property type="entry name" value="CheY-like_superfamily"/>
</dbReference>
<dbReference type="Pfam" id="PF00072">
    <property type="entry name" value="Response_reg"/>
    <property type="match status" value="1"/>
</dbReference>
<organism evidence="10 11">
    <name type="scientific">Varunaivibrio sulfuroxidans</name>
    <dbReference type="NCBI Taxonomy" id="1773489"/>
    <lineage>
        <taxon>Bacteria</taxon>
        <taxon>Pseudomonadati</taxon>
        <taxon>Pseudomonadota</taxon>
        <taxon>Alphaproteobacteria</taxon>
        <taxon>Rhodospirillales</taxon>
        <taxon>Magnetovibrionaceae</taxon>
        <taxon>Varunaivibrio</taxon>
    </lineage>
</organism>
<evidence type="ECO:0000313" key="11">
    <source>
        <dbReference type="Proteomes" id="UP000295304"/>
    </source>
</evidence>
<dbReference type="Gene3D" id="3.40.50.2300">
    <property type="match status" value="1"/>
</dbReference>
<dbReference type="InterPro" id="IPR001789">
    <property type="entry name" value="Sig_transdc_resp-reg_receiver"/>
</dbReference>
<dbReference type="PANTHER" id="PTHR48111:SF4">
    <property type="entry name" value="DNA-BINDING DUAL TRANSCRIPTIONAL REGULATOR OMPR"/>
    <property type="match status" value="1"/>
</dbReference>
<evidence type="ECO:0000256" key="4">
    <source>
        <dbReference type="ARBA" id="ARBA00023125"/>
    </source>
</evidence>
<sequence>MTEPGAEMSRSILIVEDDEFVRALIALYLENAGYRVVQVGSGHDMFIALEKAPADLVLLDLNLPDEDGIVLARKLRARSGVPLMILTAREHSGDRIAGLEVGADDYVTKSVAPEEFLLRVRNLLARRAGAGASVPAASRAGKARMPLVFAGWLMDLDGFTLTAPDGRDVALTPGEFALLGALVRQSGRVLSRGQLLDALSGCDDGPSDRMIDAYISRIRKKIERDPKNPEFILTITGVGYKFNPHTQKTPSV</sequence>
<keyword evidence="3" id="KW-0805">Transcription regulation</keyword>